<dbReference type="InterPro" id="IPR036322">
    <property type="entry name" value="WD40_repeat_dom_sf"/>
</dbReference>
<dbReference type="EMBL" id="DF849866">
    <property type="protein sequence ID" value="GAT59491.1"/>
    <property type="molecule type" value="Genomic_DNA"/>
</dbReference>
<reference evidence="5" key="1">
    <citation type="submission" date="2014-09" db="EMBL/GenBank/DDBJ databases">
        <title>Genome sequence of the luminous mushroom Mycena chlorophos for searching fungal bioluminescence genes.</title>
        <authorList>
            <person name="Tanaka Y."/>
            <person name="Kasuga D."/>
            <person name="Oba Y."/>
            <person name="Hase S."/>
            <person name="Sato K."/>
            <person name="Oba Y."/>
            <person name="Sakakibara Y."/>
        </authorList>
    </citation>
    <scope>NUCLEOTIDE SEQUENCE</scope>
</reference>
<evidence type="ECO:0000256" key="2">
    <source>
        <dbReference type="ARBA" id="ARBA00022737"/>
    </source>
</evidence>
<keyword evidence="1 3" id="KW-0853">WD repeat</keyword>
<dbReference type="SMART" id="SM00320">
    <property type="entry name" value="WD40"/>
    <property type="match status" value="4"/>
</dbReference>
<evidence type="ECO:0000313" key="6">
    <source>
        <dbReference type="Proteomes" id="UP000815677"/>
    </source>
</evidence>
<dbReference type="InterPro" id="IPR015943">
    <property type="entry name" value="WD40/YVTN_repeat-like_dom_sf"/>
</dbReference>
<dbReference type="InterPro" id="IPR001680">
    <property type="entry name" value="WD40_rpt"/>
</dbReference>
<evidence type="ECO:0000313" key="5">
    <source>
        <dbReference type="EMBL" id="GAT59491.1"/>
    </source>
</evidence>
<dbReference type="Pfam" id="PF00400">
    <property type="entry name" value="WD40"/>
    <property type="match status" value="2"/>
</dbReference>
<dbReference type="SUPFAM" id="SSF50978">
    <property type="entry name" value="WD40 repeat-like"/>
    <property type="match status" value="1"/>
</dbReference>
<keyword evidence="6" id="KW-1185">Reference proteome</keyword>
<dbReference type="Gene3D" id="2.130.10.10">
    <property type="entry name" value="YVTN repeat-like/Quinoprotein amine dehydrogenase"/>
    <property type="match status" value="2"/>
</dbReference>
<organism evidence="5 6">
    <name type="scientific">Mycena chlorophos</name>
    <name type="common">Agaric fungus</name>
    <name type="synonym">Agaricus chlorophos</name>
    <dbReference type="NCBI Taxonomy" id="658473"/>
    <lineage>
        <taxon>Eukaryota</taxon>
        <taxon>Fungi</taxon>
        <taxon>Dikarya</taxon>
        <taxon>Basidiomycota</taxon>
        <taxon>Agaricomycotina</taxon>
        <taxon>Agaricomycetes</taxon>
        <taxon>Agaricomycetidae</taxon>
        <taxon>Agaricales</taxon>
        <taxon>Marasmiineae</taxon>
        <taxon>Mycenaceae</taxon>
        <taxon>Mycena</taxon>
    </lineage>
</organism>
<proteinExistence type="predicted"/>
<dbReference type="Proteomes" id="UP000815677">
    <property type="component" value="Unassembled WGS sequence"/>
</dbReference>
<name>A0ABQ0M872_MYCCL</name>
<dbReference type="PROSITE" id="PS50082">
    <property type="entry name" value="WD_REPEATS_2"/>
    <property type="match status" value="1"/>
</dbReference>
<dbReference type="InterPro" id="IPR045151">
    <property type="entry name" value="DCAF8"/>
</dbReference>
<evidence type="ECO:0000256" key="4">
    <source>
        <dbReference type="SAM" id="Coils"/>
    </source>
</evidence>
<evidence type="ECO:0000256" key="3">
    <source>
        <dbReference type="PROSITE-ProRule" id="PRU00221"/>
    </source>
</evidence>
<feature type="coiled-coil region" evidence="4">
    <location>
        <begin position="36"/>
        <end position="63"/>
    </location>
</feature>
<feature type="repeat" description="WD" evidence="3">
    <location>
        <begin position="482"/>
        <end position="523"/>
    </location>
</feature>
<accession>A0ABQ0M872</accession>
<sequence length="918" mass="102875">MSLDRSPFKDYDSSFLPTDAQISAIRELLVEPRAHLAQLDADIDTMTNALAALRKQRRRLRRAVFTHESFLAPIRRLPPEVLQEIFLACLPLDRQASTKTTEAPLLLGCICRYWRQLSHETADLWTGVLVCGNPGSPYYPQMGHIDNAPLRLSTLLPRWLARAGTRALSLSFIERSTHPWTPDPSSSSTEVQSVSEIMFSTILQTQDRIGRLEVWSERAELWRTLLALDSSNMPRLTDVRFIIPPDHELRLGSNQLQAPILQHPGLISVSISASAAALELPLLWGNLVELRLNCFGENMELEGLAQSELHEILRRCPRLVRCQFELVRRDRLSMSETLQLPLLEELALPHSDLDATATLLQLVAMPVLRSLRFGSTIGVQEIPRPLCAASPSLTVEFSSGYFFAEQVFSILREVPQATHLRLLMFPFELQPSHTLFGPHSGTAGIHDWKWQLGDGFFRGGDDLDIHLWDVHSENLRGPVHTLRGHKEIIFELKFSVHNKYLYSGGIDDLVLQYDVSSLRLNSTVSQSAGKTFHEHDDKIRGIATHPVQDDVFLSASEDGRIIQHDHRAASGSRPRAQDVLQLNAEVNGVEFHPNMGHIFATCDSRGAVCLRDTRMAFGPLKQRTKEGVVQTYNTRLACRGKPSLANPETCSVVFNRQGTHLAVTMLNYFPTIYALNDAHPLAVCSAPNLPDGTPVPEGGQTYSNCCTIKHGVFGGPGLEKDSLYVAGSDDFRAYIWSLPSPADLEAQRTILTFDEWEAEQQEDIIAYAERISGPRCIPAQLKTPLARLGGHKSIVNSVQVHPHMLLVATSGVESRVVLHGAVDSLVGGMKPTGETVRALDDPWQWDGDPDDGLYDENWQRYQEEMIGDFDQIVRQETQPGSDVFSFRAWAERDDSDENEIRCIYTSLNTIFSSLFWRM</sequence>
<protein>
    <submittedName>
        <fullName evidence="5">WD40 repeat-like protein</fullName>
    </submittedName>
</protein>
<evidence type="ECO:0000256" key="1">
    <source>
        <dbReference type="ARBA" id="ARBA00022574"/>
    </source>
</evidence>
<keyword evidence="4" id="KW-0175">Coiled coil</keyword>
<dbReference type="PANTHER" id="PTHR15574">
    <property type="entry name" value="WD REPEAT DOMAIN-CONTAINING FAMILY"/>
    <property type="match status" value="1"/>
</dbReference>
<gene>
    <name evidence="5" type="ORF">MCHLO_15770</name>
</gene>
<keyword evidence="2" id="KW-0677">Repeat</keyword>
<dbReference type="PANTHER" id="PTHR15574:SF43">
    <property type="entry name" value="DDB1- AND CUL4-ASSOCIATED FACTOR 5"/>
    <property type="match status" value="1"/>
</dbReference>